<sequence length="97" mass="10989">MLHFKACTTENNQLRASPLIEAGEEERTMGYSNNHITKPLDKPGNRELGRGIGRNRQNRLTLATPTDILILISFHLEKSPHKSRVVVRTSSPPRWST</sequence>
<evidence type="ECO:0000256" key="1">
    <source>
        <dbReference type="SAM" id="MobiDB-lite"/>
    </source>
</evidence>
<comment type="caution">
    <text evidence="2">The sequence shown here is derived from an EMBL/GenBank/DDBJ whole genome shotgun (WGS) entry which is preliminary data.</text>
</comment>
<dbReference type="VEuPathDB" id="FungiDB:CC1G_15143"/>
<dbReference type="AlphaFoldDB" id="D6RPP7"/>
<proteinExistence type="predicted"/>
<feature type="region of interest" description="Disordered" evidence="1">
    <location>
        <begin position="25"/>
        <end position="53"/>
    </location>
</feature>
<dbReference type="Proteomes" id="UP000001861">
    <property type="component" value="Unassembled WGS sequence"/>
</dbReference>
<gene>
    <name evidence="2" type="ORF">CC1G_15143</name>
</gene>
<protein>
    <submittedName>
        <fullName evidence="2">Uncharacterized protein</fullName>
    </submittedName>
</protein>
<dbReference type="RefSeq" id="XP_002910504.1">
    <property type="nucleotide sequence ID" value="XM_002910458.1"/>
</dbReference>
<dbReference type="KEGG" id="cci:CC1G_15143"/>
<dbReference type="EMBL" id="AACS02000009">
    <property type="protein sequence ID" value="EFI27010.1"/>
    <property type="molecule type" value="Genomic_DNA"/>
</dbReference>
<evidence type="ECO:0000313" key="2">
    <source>
        <dbReference type="EMBL" id="EFI27010.1"/>
    </source>
</evidence>
<dbReference type="InParanoid" id="D6RPP7"/>
<keyword evidence="3" id="KW-1185">Reference proteome</keyword>
<accession>D6RPP7</accession>
<name>D6RPP7_COPC7</name>
<dbReference type="GeneID" id="9380134"/>
<evidence type="ECO:0000313" key="3">
    <source>
        <dbReference type="Proteomes" id="UP000001861"/>
    </source>
</evidence>
<organism evidence="2 3">
    <name type="scientific">Coprinopsis cinerea (strain Okayama-7 / 130 / ATCC MYA-4618 / FGSC 9003)</name>
    <name type="common">Inky cap fungus</name>
    <name type="synonym">Hormographiella aspergillata</name>
    <dbReference type="NCBI Taxonomy" id="240176"/>
    <lineage>
        <taxon>Eukaryota</taxon>
        <taxon>Fungi</taxon>
        <taxon>Dikarya</taxon>
        <taxon>Basidiomycota</taxon>
        <taxon>Agaricomycotina</taxon>
        <taxon>Agaricomycetes</taxon>
        <taxon>Agaricomycetidae</taxon>
        <taxon>Agaricales</taxon>
        <taxon>Agaricineae</taxon>
        <taxon>Psathyrellaceae</taxon>
        <taxon>Coprinopsis</taxon>
    </lineage>
</organism>
<reference evidence="2 3" key="1">
    <citation type="journal article" date="2010" name="Proc. Natl. Acad. Sci. U.S.A.">
        <title>Insights into evolution of multicellular fungi from the assembled chromosomes of the mushroom Coprinopsis cinerea (Coprinus cinereus).</title>
        <authorList>
            <person name="Stajich J.E."/>
            <person name="Wilke S.K."/>
            <person name="Ahren D."/>
            <person name="Au C.H."/>
            <person name="Birren B.W."/>
            <person name="Borodovsky M."/>
            <person name="Burns C."/>
            <person name="Canback B."/>
            <person name="Casselton L.A."/>
            <person name="Cheng C.K."/>
            <person name="Deng J."/>
            <person name="Dietrich F.S."/>
            <person name="Fargo D.C."/>
            <person name="Farman M.L."/>
            <person name="Gathman A.C."/>
            <person name="Goldberg J."/>
            <person name="Guigo R."/>
            <person name="Hoegger P.J."/>
            <person name="Hooker J.B."/>
            <person name="Huggins A."/>
            <person name="James T.Y."/>
            <person name="Kamada T."/>
            <person name="Kilaru S."/>
            <person name="Kodira C."/>
            <person name="Kues U."/>
            <person name="Kupfer D."/>
            <person name="Kwan H.S."/>
            <person name="Lomsadze A."/>
            <person name="Li W."/>
            <person name="Lilly W.W."/>
            <person name="Ma L.J."/>
            <person name="Mackey A.J."/>
            <person name="Manning G."/>
            <person name="Martin F."/>
            <person name="Muraguchi H."/>
            <person name="Natvig D.O."/>
            <person name="Palmerini H."/>
            <person name="Ramesh M.A."/>
            <person name="Rehmeyer C.J."/>
            <person name="Roe B.A."/>
            <person name="Shenoy N."/>
            <person name="Stanke M."/>
            <person name="Ter-Hovhannisyan V."/>
            <person name="Tunlid A."/>
            <person name="Velagapudi R."/>
            <person name="Vision T.J."/>
            <person name="Zeng Q."/>
            <person name="Zolan M.E."/>
            <person name="Pukkila P.J."/>
        </authorList>
    </citation>
    <scope>NUCLEOTIDE SEQUENCE [LARGE SCALE GENOMIC DNA]</scope>
    <source>
        <strain evidence="3">Okayama-7 / 130 / ATCC MYA-4618 / FGSC 9003</strain>
    </source>
</reference>
<dbReference type="HOGENOM" id="CLU_2346610_0_0_1"/>
<feature type="compositionally biased region" description="Basic and acidic residues" evidence="1">
    <location>
        <begin position="38"/>
        <end position="49"/>
    </location>
</feature>